<evidence type="ECO:0000256" key="6">
    <source>
        <dbReference type="ARBA" id="ARBA00023136"/>
    </source>
</evidence>
<dbReference type="Pfam" id="PF00593">
    <property type="entry name" value="TonB_dep_Rec_b-barrel"/>
    <property type="match status" value="1"/>
</dbReference>
<sequence>MRGANGLMTGAGDPGATVNMVRKRADSKTATGNISASYGSWNTQRYVADISTPLNSDGSLRGRVVTGYQDQDSWLDRYHKTKKFLYGVVDADLTDHTTVSLGWDYQKPIPVTQPGAACQASTATARARIMIASTNSAADWTRYQIESRKVFVDLTHDWDNGWTYRFNGTHGEQTFNDTLLYVMGNPDADTGDGASGWGSKDKGKRTIDSFDTYASGPFNLLGRQHQLMAGASYSRQHNATESQDGPMDASQIGIFDNNWNGSVAQPTWGDWYQNANDIVRQKSAYTAARLSLADPLSLIIGARYTQYSTDGSSGDMRKYNITPYGGLVYDLTESLSAYASYTSIFSPQTKRTASGTWLSPITGQEL</sequence>
<evidence type="ECO:0000259" key="8">
    <source>
        <dbReference type="Pfam" id="PF00593"/>
    </source>
</evidence>
<dbReference type="InterPro" id="IPR000531">
    <property type="entry name" value="Beta-barrel_TonB"/>
</dbReference>
<evidence type="ECO:0000256" key="3">
    <source>
        <dbReference type="ARBA" id="ARBA00022452"/>
    </source>
</evidence>
<dbReference type="InterPro" id="IPR036942">
    <property type="entry name" value="Beta-barrel_TonB_sf"/>
</dbReference>
<evidence type="ECO:0000313" key="10">
    <source>
        <dbReference type="Proteomes" id="UP000401081"/>
    </source>
</evidence>
<protein>
    <submittedName>
        <fullName evidence="9">Outer-membrane receptor for Fe(III)-coprogen, Fe(III)-ferrioxamine B and Fe(III)-rhodotrulic acid</fullName>
    </submittedName>
</protein>
<keyword evidence="6" id="KW-0472">Membrane</keyword>
<dbReference type="PANTHER" id="PTHR32552:SF74">
    <property type="entry name" value="HYDROXAMATE SIDEROPHORE RECEPTOR FHUE"/>
    <property type="match status" value="1"/>
</dbReference>
<organism evidence="9 10">
    <name type="scientific">Kluyvera cryocrescens</name>
    <name type="common">Kluyvera citrophila</name>
    <dbReference type="NCBI Taxonomy" id="580"/>
    <lineage>
        <taxon>Bacteria</taxon>
        <taxon>Pseudomonadati</taxon>
        <taxon>Pseudomonadota</taxon>
        <taxon>Gammaproteobacteria</taxon>
        <taxon>Enterobacterales</taxon>
        <taxon>Enterobacteriaceae</taxon>
        <taxon>Kluyvera</taxon>
    </lineage>
</organism>
<evidence type="ECO:0000256" key="2">
    <source>
        <dbReference type="ARBA" id="ARBA00022448"/>
    </source>
</evidence>
<keyword evidence="9" id="KW-0675">Receptor</keyword>
<evidence type="ECO:0000256" key="7">
    <source>
        <dbReference type="ARBA" id="ARBA00023237"/>
    </source>
</evidence>
<dbReference type="GO" id="GO:0015344">
    <property type="term" value="F:siderophore uptake transmembrane transporter activity"/>
    <property type="evidence" value="ECO:0007669"/>
    <property type="project" value="TreeGrafter"/>
</dbReference>
<evidence type="ECO:0000313" key="9">
    <source>
        <dbReference type="EMBL" id="VFS61947.1"/>
    </source>
</evidence>
<evidence type="ECO:0000256" key="5">
    <source>
        <dbReference type="ARBA" id="ARBA00023077"/>
    </source>
</evidence>
<dbReference type="PANTHER" id="PTHR32552">
    <property type="entry name" value="FERRICHROME IRON RECEPTOR-RELATED"/>
    <property type="match status" value="1"/>
</dbReference>
<evidence type="ECO:0000256" key="4">
    <source>
        <dbReference type="ARBA" id="ARBA00022692"/>
    </source>
</evidence>
<dbReference type="InterPro" id="IPR039426">
    <property type="entry name" value="TonB-dep_rcpt-like"/>
</dbReference>
<dbReference type="AlphaFoldDB" id="A0A485AK27"/>
<keyword evidence="7" id="KW-0998">Cell outer membrane</keyword>
<evidence type="ECO:0000256" key="1">
    <source>
        <dbReference type="ARBA" id="ARBA00004571"/>
    </source>
</evidence>
<keyword evidence="4" id="KW-0812">Transmembrane</keyword>
<dbReference type="Proteomes" id="UP000401081">
    <property type="component" value="Unassembled WGS sequence"/>
</dbReference>
<dbReference type="EMBL" id="CAADJD010000015">
    <property type="protein sequence ID" value="VFS61947.1"/>
    <property type="molecule type" value="Genomic_DNA"/>
</dbReference>
<keyword evidence="3" id="KW-1134">Transmembrane beta strand</keyword>
<dbReference type="SUPFAM" id="SSF56935">
    <property type="entry name" value="Porins"/>
    <property type="match status" value="1"/>
</dbReference>
<feature type="domain" description="TonB-dependent receptor-like beta-barrel" evidence="8">
    <location>
        <begin position="91"/>
        <end position="354"/>
    </location>
</feature>
<keyword evidence="2" id="KW-0813">Transport</keyword>
<name>A0A485AK27_KLUCR</name>
<gene>
    <name evidence="9" type="primary">fhuE_2</name>
    <name evidence="9" type="ORF">NCTC12993_02121</name>
</gene>
<accession>A0A485AK27</accession>
<comment type="subcellular location">
    <subcellularLocation>
        <location evidence="1">Cell outer membrane</location>
        <topology evidence="1">Multi-pass membrane protein</topology>
    </subcellularLocation>
</comment>
<keyword evidence="5" id="KW-0798">TonB box</keyword>
<proteinExistence type="predicted"/>
<dbReference type="GO" id="GO:0009279">
    <property type="term" value="C:cell outer membrane"/>
    <property type="evidence" value="ECO:0007669"/>
    <property type="project" value="UniProtKB-SubCell"/>
</dbReference>
<dbReference type="Gene3D" id="2.40.170.20">
    <property type="entry name" value="TonB-dependent receptor, beta-barrel domain"/>
    <property type="match status" value="1"/>
</dbReference>
<reference evidence="9 10" key="1">
    <citation type="submission" date="2019-03" db="EMBL/GenBank/DDBJ databases">
        <authorList>
            <consortium name="Pathogen Informatics"/>
        </authorList>
    </citation>
    <scope>NUCLEOTIDE SEQUENCE [LARGE SCALE GENOMIC DNA]</scope>
    <source>
        <strain evidence="9 10">NCTC12993</strain>
    </source>
</reference>
<keyword evidence="10" id="KW-1185">Reference proteome</keyword>